<name>A0AA39I8J6_9BILA</name>
<sequence length="275" mass="31088">MDPVETFLRRINNLHLDDGPKRRFDVEVNAILHVSSQNSSVGIDRICWRGDELVRLDEEEAVDVHSLSVVGWAGSENLLCQKTQPLDSLEQLWSMFSSVQELHIRGLRSGSPQTGRFLPFVEELSPKTISLCGVHDPDNSILQALWNILSKGQTKDFCLVDSVLKPELKDVLLMWVQVTPDWNSCSITDPASQEDCMVMAKLAEEIYGNWMDAEEIAFSGQLFQIKSAHLQNVVPPGQFYEEHRKIRAASAQISVLQDEDMLTMFFFKSDASYVS</sequence>
<dbReference type="AlphaFoldDB" id="A0AA39I8J6"/>
<comment type="caution">
    <text evidence="1">The sequence shown here is derived from an EMBL/GenBank/DDBJ whole genome shotgun (WGS) entry which is preliminary data.</text>
</comment>
<dbReference type="EMBL" id="JAUCMV010000002">
    <property type="protein sequence ID" value="KAK0418603.1"/>
    <property type="molecule type" value="Genomic_DNA"/>
</dbReference>
<keyword evidence="2" id="KW-1185">Reference proteome</keyword>
<evidence type="ECO:0000313" key="1">
    <source>
        <dbReference type="EMBL" id="KAK0418603.1"/>
    </source>
</evidence>
<accession>A0AA39I8J6</accession>
<reference evidence="1" key="1">
    <citation type="submission" date="2023-06" db="EMBL/GenBank/DDBJ databases">
        <title>Genomic analysis of the entomopathogenic nematode Steinernema hermaphroditum.</title>
        <authorList>
            <person name="Schwarz E.M."/>
            <person name="Heppert J.K."/>
            <person name="Baniya A."/>
            <person name="Schwartz H.T."/>
            <person name="Tan C.-H."/>
            <person name="Antoshechkin I."/>
            <person name="Sternberg P.W."/>
            <person name="Goodrich-Blair H."/>
            <person name="Dillman A.R."/>
        </authorList>
    </citation>
    <scope>NUCLEOTIDE SEQUENCE</scope>
    <source>
        <strain evidence="1">PS9179</strain>
        <tissue evidence="1">Whole animal</tissue>
    </source>
</reference>
<proteinExistence type="predicted"/>
<evidence type="ECO:0000313" key="2">
    <source>
        <dbReference type="Proteomes" id="UP001175271"/>
    </source>
</evidence>
<organism evidence="1 2">
    <name type="scientific">Steinernema hermaphroditum</name>
    <dbReference type="NCBI Taxonomy" id="289476"/>
    <lineage>
        <taxon>Eukaryota</taxon>
        <taxon>Metazoa</taxon>
        <taxon>Ecdysozoa</taxon>
        <taxon>Nematoda</taxon>
        <taxon>Chromadorea</taxon>
        <taxon>Rhabditida</taxon>
        <taxon>Tylenchina</taxon>
        <taxon>Panagrolaimomorpha</taxon>
        <taxon>Strongyloidoidea</taxon>
        <taxon>Steinernematidae</taxon>
        <taxon>Steinernema</taxon>
    </lineage>
</organism>
<protein>
    <submittedName>
        <fullName evidence="1">Uncharacterized protein</fullName>
    </submittedName>
</protein>
<dbReference type="Proteomes" id="UP001175271">
    <property type="component" value="Unassembled WGS sequence"/>
</dbReference>
<gene>
    <name evidence="1" type="ORF">QR680_013665</name>
</gene>